<keyword evidence="3" id="KW-1003">Cell membrane</keyword>
<comment type="subcellular location">
    <subcellularLocation>
        <location evidence="1">Cell membrane</location>
        <topology evidence="1">Multi-pass membrane protein</topology>
    </subcellularLocation>
</comment>
<dbReference type="Proteomes" id="UP000004080">
    <property type="component" value="Unassembled WGS sequence"/>
</dbReference>
<feature type="transmembrane region" description="Helical" evidence="7">
    <location>
        <begin position="51"/>
        <end position="72"/>
    </location>
</feature>
<dbReference type="GO" id="GO:0022857">
    <property type="term" value="F:transmembrane transporter activity"/>
    <property type="evidence" value="ECO:0007669"/>
    <property type="project" value="InterPro"/>
</dbReference>
<dbReference type="SUPFAM" id="SSF103473">
    <property type="entry name" value="MFS general substrate transporter"/>
    <property type="match status" value="1"/>
</dbReference>
<dbReference type="eggNOG" id="COG2814">
    <property type="taxonomic scope" value="Bacteria"/>
</dbReference>
<keyword evidence="5 7" id="KW-1133">Transmembrane helix</keyword>
<feature type="transmembrane region" description="Helical" evidence="7">
    <location>
        <begin position="360"/>
        <end position="379"/>
    </location>
</feature>
<feature type="transmembrane region" description="Helical" evidence="7">
    <location>
        <begin position="21"/>
        <end position="45"/>
    </location>
</feature>
<name>I8UIF0_9BACL</name>
<evidence type="ECO:0000259" key="8">
    <source>
        <dbReference type="PROSITE" id="PS50850"/>
    </source>
</evidence>
<feature type="domain" description="Major facilitator superfamily (MFS) profile" evidence="8">
    <location>
        <begin position="18"/>
        <end position="407"/>
    </location>
</feature>
<dbReference type="CDD" id="cd06173">
    <property type="entry name" value="MFS_MefA_like"/>
    <property type="match status" value="1"/>
</dbReference>
<dbReference type="EMBL" id="AKKV01000020">
    <property type="protein sequence ID" value="EIT86670.1"/>
    <property type="molecule type" value="Genomic_DNA"/>
</dbReference>
<proteinExistence type="predicted"/>
<dbReference type="Gene3D" id="1.20.1250.20">
    <property type="entry name" value="MFS general substrate transporter like domains"/>
    <property type="match status" value="1"/>
</dbReference>
<feature type="transmembrane region" description="Helical" evidence="7">
    <location>
        <begin position="179"/>
        <end position="196"/>
    </location>
</feature>
<evidence type="ECO:0000256" key="4">
    <source>
        <dbReference type="ARBA" id="ARBA00022692"/>
    </source>
</evidence>
<dbReference type="PROSITE" id="PS50850">
    <property type="entry name" value="MFS"/>
    <property type="match status" value="1"/>
</dbReference>
<keyword evidence="2" id="KW-0813">Transport</keyword>
<evidence type="ECO:0000256" key="2">
    <source>
        <dbReference type="ARBA" id="ARBA00022448"/>
    </source>
</evidence>
<feature type="transmembrane region" description="Helical" evidence="7">
    <location>
        <begin position="294"/>
        <end position="317"/>
    </location>
</feature>
<evidence type="ECO:0000256" key="5">
    <source>
        <dbReference type="ARBA" id="ARBA00022989"/>
    </source>
</evidence>
<dbReference type="GO" id="GO:0005886">
    <property type="term" value="C:plasma membrane"/>
    <property type="evidence" value="ECO:0007669"/>
    <property type="project" value="UniProtKB-SubCell"/>
</dbReference>
<dbReference type="Pfam" id="PF07690">
    <property type="entry name" value="MFS_1"/>
    <property type="match status" value="1"/>
</dbReference>
<protein>
    <submittedName>
        <fullName evidence="9">Macrolide-efflux protein</fullName>
    </submittedName>
</protein>
<keyword evidence="6 7" id="KW-0472">Membrane</keyword>
<evidence type="ECO:0000313" key="10">
    <source>
        <dbReference type="Proteomes" id="UP000004080"/>
    </source>
</evidence>
<evidence type="ECO:0000256" key="6">
    <source>
        <dbReference type="ARBA" id="ARBA00023136"/>
    </source>
</evidence>
<reference evidence="9 10" key="1">
    <citation type="journal article" date="2012" name="J. Bacteriol.">
        <title>Genome of Bacillus macauensis ZFHKF-1, a Long-Chain-Forming Bacterium.</title>
        <authorList>
            <person name="Cai L."/>
            <person name="Zhang T."/>
        </authorList>
    </citation>
    <scope>NUCLEOTIDE SEQUENCE [LARGE SCALE GENOMIC DNA]</scope>
    <source>
        <strain evidence="9 10">ZFHKF-1</strain>
    </source>
</reference>
<dbReference type="PATRIC" id="fig|1196324.3.peg.776"/>
<gene>
    <name evidence="9" type="ORF">A374_03829</name>
</gene>
<dbReference type="PANTHER" id="PTHR23513:SF6">
    <property type="entry name" value="MAJOR FACILITATOR SUPERFAMILY ASSOCIATED DOMAIN-CONTAINING PROTEIN"/>
    <property type="match status" value="1"/>
</dbReference>
<dbReference type="OrthoDB" id="2276409at2"/>
<dbReference type="PANTHER" id="PTHR23513">
    <property type="entry name" value="INTEGRAL MEMBRANE EFFLUX PROTEIN-RELATED"/>
    <property type="match status" value="1"/>
</dbReference>
<feature type="transmembrane region" description="Helical" evidence="7">
    <location>
        <begin position="261"/>
        <end position="282"/>
    </location>
</feature>
<dbReference type="InterPro" id="IPR020846">
    <property type="entry name" value="MFS_dom"/>
</dbReference>
<evidence type="ECO:0000256" key="7">
    <source>
        <dbReference type="SAM" id="Phobius"/>
    </source>
</evidence>
<sequence>MPEIIATKKDANLHLNMKFHLLVLGLLFSRIGTNIYTMALPWVAYNLSGSSMIMGTVFAVEMLPFVLLLPFGGVLIDRLDRRKLMITADIIRIIFVLSIPVMYWMDVLVTPMIFIVAFLASTLSFFIDVPLQAIIPQLVPKEILTKANVRIQLIENLSRTVGPLLGGALIGLVGVYTSLLINSIAYLMMVICLFFIDQIPLSNERQNAEKIWDDIKKGFLYVWKRWDLRIIACISILSNFGISLVMSTLVYYLRDSLHVKAAYTGVVFASIGIFGMLGSLVVEPLMNKIKRGYIISFLPVLGGGVGALLVAVFPHWISTAIGFGLWGGSITTLSVILNTYKQESIENNLYGRVEGSLTSISYVSIPLAGFIGGLSIQGLGSLPTYLVAGCSVMLAGLLAFFSPLRKI</sequence>
<dbReference type="RefSeq" id="WP_007200865.1">
    <property type="nucleotide sequence ID" value="NZ_AKKV01000020.1"/>
</dbReference>
<dbReference type="InterPro" id="IPR036259">
    <property type="entry name" value="MFS_trans_sf"/>
</dbReference>
<dbReference type="AlphaFoldDB" id="I8UIF0"/>
<evidence type="ECO:0000256" key="1">
    <source>
        <dbReference type="ARBA" id="ARBA00004651"/>
    </source>
</evidence>
<accession>I8UIF0</accession>
<evidence type="ECO:0000256" key="3">
    <source>
        <dbReference type="ARBA" id="ARBA00022475"/>
    </source>
</evidence>
<comment type="caution">
    <text evidence="9">The sequence shown here is derived from an EMBL/GenBank/DDBJ whole genome shotgun (WGS) entry which is preliminary data.</text>
</comment>
<organism evidence="9 10">
    <name type="scientific">Fictibacillus macauensis ZFHKF-1</name>
    <dbReference type="NCBI Taxonomy" id="1196324"/>
    <lineage>
        <taxon>Bacteria</taxon>
        <taxon>Bacillati</taxon>
        <taxon>Bacillota</taxon>
        <taxon>Bacilli</taxon>
        <taxon>Bacillales</taxon>
        <taxon>Fictibacillaceae</taxon>
        <taxon>Fictibacillus</taxon>
    </lineage>
</organism>
<feature type="transmembrane region" description="Helical" evidence="7">
    <location>
        <begin position="323"/>
        <end position="340"/>
    </location>
</feature>
<dbReference type="STRING" id="1196324.A374_03829"/>
<feature type="transmembrane region" description="Helical" evidence="7">
    <location>
        <begin position="385"/>
        <end position="404"/>
    </location>
</feature>
<feature type="transmembrane region" description="Helical" evidence="7">
    <location>
        <begin position="226"/>
        <end position="249"/>
    </location>
</feature>
<keyword evidence="10" id="KW-1185">Reference proteome</keyword>
<dbReference type="InterPro" id="IPR011701">
    <property type="entry name" value="MFS"/>
</dbReference>
<evidence type="ECO:0000313" key="9">
    <source>
        <dbReference type="EMBL" id="EIT86670.1"/>
    </source>
</evidence>
<keyword evidence="4 7" id="KW-0812">Transmembrane</keyword>